<proteinExistence type="predicted"/>
<name>A0A5C8GLA6_9BACT</name>
<dbReference type="InterPro" id="IPR007074">
    <property type="entry name" value="LicD/FKTN/FKRP_NTP_transf"/>
</dbReference>
<dbReference type="PANTHER" id="PTHR43404:SF2">
    <property type="entry name" value="LIPOPOLYSACCHARIDE CHOLINEPHOSPHOTRANSFERASE LICD"/>
    <property type="match status" value="1"/>
</dbReference>
<dbReference type="RefSeq" id="WP_147785515.1">
    <property type="nucleotide sequence ID" value="NZ_SDIK01000026.1"/>
</dbReference>
<feature type="domain" description="LicD/FKTN/FKRP nucleotidyltransferase" evidence="1">
    <location>
        <begin position="44"/>
        <end position="155"/>
    </location>
</feature>
<evidence type="ECO:0000313" key="3">
    <source>
        <dbReference type="Proteomes" id="UP000321612"/>
    </source>
</evidence>
<evidence type="ECO:0000313" key="2">
    <source>
        <dbReference type="EMBL" id="TXJ62516.1"/>
    </source>
</evidence>
<organism evidence="2 3">
    <name type="scientific">Prevotella brunnea</name>
    <dbReference type="NCBI Taxonomy" id="2508867"/>
    <lineage>
        <taxon>Bacteria</taxon>
        <taxon>Pseudomonadati</taxon>
        <taxon>Bacteroidota</taxon>
        <taxon>Bacteroidia</taxon>
        <taxon>Bacteroidales</taxon>
        <taxon>Prevotellaceae</taxon>
        <taxon>Prevotella</taxon>
    </lineage>
</organism>
<sequence>MITVFNTGETQDSLRREYNPDGSILRRAQLRMLDMLDYLVTAAEQAGVNWRLDGGNVLGALRHGGFIPWDDDVDIVVDWKDYKRFCDYLKQHPHPQYLLQDSDTDAGYWKFWASFRDRKSEHVSTEDADLRDRKALEAMRFRGLHIDIFPYEDRILPRLQRIAGKLAVKLNLDVAPQHPQWARCGYRLLNHCVFPIFRLLGHFFGKRGEFMHSYGTWFYERFPLDVVRPYKPIRFEDRTYNGPARPEDFCRIIYGDYMALPPRDKRNRHQATIRFLE</sequence>
<reference evidence="3" key="1">
    <citation type="submission" date="2019-05" db="EMBL/GenBank/DDBJ databases">
        <title>Prevotella brunnea sp. nov., isolated from a wound of a patient.</title>
        <authorList>
            <person name="Buhl M."/>
        </authorList>
    </citation>
    <scope>NUCLEOTIDE SEQUENCE [LARGE SCALE GENOMIC DNA]</scope>
    <source>
        <strain evidence="3">A2672</strain>
    </source>
</reference>
<dbReference type="Pfam" id="PF04991">
    <property type="entry name" value="LicD"/>
    <property type="match status" value="1"/>
</dbReference>
<dbReference type="GO" id="GO:0009100">
    <property type="term" value="P:glycoprotein metabolic process"/>
    <property type="evidence" value="ECO:0007669"/>
    <property type="project" value="UniProtKB-ARBA"/>
</dbReference>
<dbReference type="AlphaFoldDB" id="A0A5C8GLA6"/>
<dbReference type="InterPro" id="IPR043519">
    <property type="entry name" value="NT_sf"/>
</dbReference>
<accession>A0A5C8GLA6</accession>
<keyword evidence="3" id="KW-1185">Reference proteome</keyword>
<protein>
    <submittedName>
        <fullName evidence="2">LicD family protein</fullName>
    </submittedName>
</protein>
<dbReference type="InterPro" id="IPR052942">
    <property type="entry name" value="LPS_cholinephosphotransferase"/>
</dbReference>
<dbReference type="OrthoDB" id="9786100at2"/>
<comment type="caution">
    <text evidence="2">The sequence shown here is derived from an EMBL/GenBank/DDBJ whole genome shotgun (WGS) entry which is preliminary data.</text>
</comment>
<evidence type="ECO:0000259" key="1">
    <source>
        <dbReference type="Pfam" id="PF04991"/>
    </source>
</evidence>
<dbReference type="PANTHER" id="PTHR43404">
    <property type="entry name" value="LIPOPOLYSACCHARIDE CHOLINEPHOSPHOTRANSFERASE LICD"/>
    <property type="match status" value="1"/>
</dbReference>
<dbReference type="EMBL" id="SDIK01000026">
    <property type="protein sequence ID" value="TXJ62516.1"/>
    <property type="molecule type" value="Genomic_DNA"/>
</dbReference>
<gene>
    <name evidence="2" type="ORF">ETF27_04040</name>
</gene>
<dbReference type="SUPFAM" id="SSF81301">
    <property type="entry name" value="Nucleotidyltransferase"/>
    <property type="match status" value="1"/>
</dbReference>
<dbReference type="Proteomes" id="UP000321612">
    <property type="component" value="Unassembled WGS sequence"/>
</dbReference>